<keyword evidence="4" id="KW-1185">Reference proteome</keyword>
<feature type="transmembrane region" description="Helical" evidence="1">
    <location>
        <begin position="62"/>
        <end position="83"/>
    </location>
</feature>
<proteinExistence type="predicted"/>
<dbReference type="Proteomes" id="UP001279660">
    <property type="component" value="Unassembled WGS sequence"/>
</dbReference>
<protein>
    <recommendedName>
        <fullName evidence="2">DUF7847 domain-containing protein</fullName>
    </recommendedName>
</protein>
<comment type="caution">
    <text evidence="3">The sequence shown here is derived from an EMBL/GenBank/DDBJ whole genome shotgun (WGS) entry which is preliminary data.</text>
</comment>
<organism evidence="3 4">
    <name type="scientific">Sphingomonas echinoides</name>
    <dbReference type="NCBI Taxonomy" id="59803"/>
    <lineage>
        <taxon>Bacteria</taxon>
        <taxon>Pseudomonadati</taxon>
        <taxon>Pseudomonadota</taxon>
        <taxon>Alphaproteobacteria</taxon>
        <taxon>Sphingomonadales</taxon>
        <taxon>Sphingomonadaceae</taxon>
        <taxon>Sphingomonas</taxon>
    </lineage>
</organism>
<reference evidence="3 4" key="1">
    <citation type="submission" date="2023-11" db="EMBL/GenBank/DDBJ databases">
        <title>MicrobeMod: A computational toolkit for identifying prokaryotic methylation and restriction-modification with nanopore sequencing.</title>
        <authorList>
            <person name="Crits-Christoph A."/>
            <person name="Kang S.C."/>
            <person name="Lee H."/>
            <person name="Ostrov N."/>
        </authorList>
    </citation>
    <scope>NUCLEOTIDE SEQUENCE [LARGE SCALE GENOMIC DNA]</scope>
    <source>
        <strain evidence="3 4">ATCC 14820</strain>
    </source>
</reference>
<feature type="transmembrane region" description="Helical" evidence="1">
    <location>
        <begin position="218"/>
        <end position="241"/>
    </location>
</feature>
<feature type="transmembrane region" description="Helical" evidence="1">
    <location>
        <begin position="117"/>
        <end position="146"/>
    </location>
</feature>
<dbReference type="InterPro" id="IPR057169">
    <property type="entry name" value="DUF7847"/>
</dbReference>
<keyword evidence="1" id="KW-0472">Membrane</keyword>
<feature type="domain" description="DUF7847" evidence="2">
    <location>
        <begin position="30"/>
        <end position="249"/>
    </location>
</feature>
<keyword evidence="1" id="KW-0812">Transmembrane</keyword>
<dbReference type="EMBL" id="JAWXXV010000001">
    <property type="protein sequence ID" value="MDX5985541.1"/>
    <property type="molecule type" value="Genomic_DNA"/>
</dbReference>
<name>A0ABU4PN24_9SPHN</name>
<keyword evidence="1" id="KW-1133">Transmembrane helix</keyword>
<accession>A0ABU4PN24</accession>
<evidence type="ECO:0000313" key="3">
    <source>
        <dbReference type="EMBL" id="MDX5985541.1"/>
    </source>
</evidence>
<evidence type="ECO:0000313" key="4">
    <source>
        <dbReference type="Proteomes" id="UP001279660"/>
    </source>
</evidence>
<feature type="transmembrane region" description="Helical" evidence="1">
    <location>
        <begin position="183"/>
        <end position="206"/>
    </location>
</feature>
<dbReference type="Pfam" id="PF25231">
    <property type="entry name" value="DUF7847"/>
    <property type="match status" value="1"/>
</dbReference>
<evidence type="ECO:0000256" key="1">
    <source>
        <dbReference type="SAM" id="Phobius"/>
    </source>
</evidence>
<sequence>MATIAAASDRRMSIGRVFNRAFATIGANPLTMFGISFLFGALPSVVLKALLQSPRATQTLPFSSTALLLTAGVALLTLAFNFLAQGALVRATVAYSDGHPVSFAESALAGLRKILPLFGLAILLGLIVIFGLALLIVPGIILYVILSVATPALVEENSGIFGAFGRSAALTKGARWNIFALELVVLVIYWIISAVVGVLFLALIGFQNFANAAQGQGGLSIGLIAVSAVSSTLVITIISTIQTSLYVELRNWKDGPAAEALTDIFG</sequence>
<feature type="transmembrane region" description="Helical" evidence="1">
    <location>
        <begin position="21"/>
        <end position="42"/>
    </location>
</feature>
<dbReference type="RefSeq" id="WP_010407835.1">
    <property type="nucleotide sequence ID" value="NZ_JAWXXV010000001.1"/>
</dbReference>
<gene>
    <name evidence="3" type="ORF">SIL82_14890</name>
</gene>
<evidence type="ECO:0000259" key="2">
    <source>
        <dbReference type="Pfam" id="PF25231"/>
    </source>
</evidence>